<dbReference type="NCBIfam" id="TIGR02523">
    <property type="entry name" value="type_IV_pilV"/>
    <property type="match status" value="1"/>
</dbReference>
<comment type="caution">
    <text evidence="2">The sequence shown here is derived from an EMBL/GenBank/DDBJ whole genome shotgun (WGS) entry which is preliminary data.</text>
</comment>
<evidence type="ECO:0008006" key="4">
    <source>
        <dbReference type="Google" id="ProtNLM"/>
    </source>
</evidence>
<keyword evidence="3" id="KW-1185">Reference proteome</keyword>
<protein>
    <recommendedName>
        <fullName evidence="4">Type IV pilus assembly protein PilV</fullName>
    </recommendedName>
</protein>
<accession>A0A9W6K3H8</accession>
<dbReference type="AlphaFoldDB" id="A0A9W6K3H8"/>
<evidence type="ECO:0000256" key="1">
    <source>
        <dbReference type="SAM" id="SignalP"/>
    </source>
</evidence>
<reference evidence="2" key="1">
    <citation type="journal article" date="2014" name="Int. J. Syst. Evol. Microbiol.">
        <title>Complete genome sequence of Corynebacterium casei LMG S-19264T (=DSM 44701T), isolated from a smear-ripened cheese.</title>
        <authorList>
            <consortium name="US DOE Joint Genome Institute (JGI-PGF)"/>
            <person name="Walter F."/>
            <person name="Albersmeier A."/>
            <person name="Kalinowski J."/>
            <person name="Ruckert C."/>
        </authorList>
    </citation>
    <scope>NUCLEOTIDE SEQUENCE</scope>
    <source>
        <strain evidence="2">VKM B-2935</strain>
    </source>
</reference>
<sequence length="148" mass="15334">MVTALLIGVGLLGMATLQGQAIAYTAQASHRATAAMLAADLLELIHATPADWAVYLRSAASASTDTAICAVTPTPPAAQLACWRAEVARLLPASTALPASTTYVCRSPSTGVCAQQGQTIEIQVAWKGNPGECPVADAYCHVRLRSEI</sequence>
<proteinExistence type="predicted"/>
<organism evidence="2 3">
    <name type="scientific">Pseudomonas turukhanskensis</name>
    <dbReference type="NCBI Taxonomy" id="1806536"/>
    <lineage>
        <taxon>Bacteria</taxon>
        <taxon>Pseudomonadati</taxon>
        <taxon>Pseudomonadota</taxon>
        <taxon>Gammaproteobacteria</taxon>
        <taxon>Pseudomonadales</taxon>
        <taxon>Pseudomonadaceae</taxon>
        <taxon>Pseudomonas</taxon>
    </lineage>
</organism>
<dbReference type="Proteomes" id="UP001143328">
    <property type="component" value="Unassembled WGS sequence"/>
</dbReference>
<dbReference type="EMBL" id="BSFN01000001">
    <property type="protein sequence ID" value="GLK87588.1"/>
    <property type="molecule type" value="Genomic_DNA"/>
</dbReference>
<name>A0A9W6K3H8_9PSED</name>
<keyword evidence="1" id="KW-0732">Signal</keyword>
<gene>
    <name evidence="2" type="ORF">GCM10017655_06500</name>
</gene>
<feature type="chain" id="PRO_5040897507" description="Type IV pilus assembly protein PilV" evidence="1">
    <location>
        <begin position="24"/>
        <end position="148"/>
    </location>
</feature>
<reference evidence="2" key="2">
    <citation type="submission" date="2023-01" db="EMBL/GenBank/DDBJ databases">
        <authorList>
            <person name="Sun Q."/>
            <person name="Evtushenko L."/>
        </authorList>
    </citation>
    <scope>NUCLEOTIDE SEQUENCE</scope>
    <source>
        <strain evidence="2">VKM B-2935</strain>
    </source>
</reference>
<dbReference type="InterPro" id="IPR013362">
    <property type="entry name" value="Pilus_4_PilV"/>
</dbReference>
<evidence type="ECO:0000313" key="2">
    <source>
        <dbReference type="EMBL" id="GLK87588.1"/>
    </source>
</evidence>
<evidence type="ECO:0000313" key="3">
    <source>
        <dbReference type="Proteomes" id="UP001143328"/>
    </source>
</evidence>
<feature type="signal peptide" evidence="1">
    <location>
        <begin position="1"/>
        <end position="23"/>
    </location>
</feature>